<organism evidence="2">
    <name type="scientific">Oryza sativa subsp. japonica</name>
    <name type="common">Rice</name>
    <dbReference type="NCBI Taxonomy" id="39947"/>
    <lineage>
        <taxon>Eukaryota</taxon>
        <taxon>Viridiplantae</taxon>
        <taxon>Streptophyta</taxon>
        <taxon>Embryophyta</taxon>
        <taxon>Tracheophyta</taxon>
        <taxon>Spermatophyta</taxon>
        <taxon>Magnoliopsida</taxon>
        <taxon>Liliopsida</taxon>
        <taxon>Poales</taxon>
        <taxon>Poaceae</taxon>
        <taxon>BOP clade</taxon>
        <taxon>Oryzoideae</taxon>
        <taxon>Oryzeae</taxon>
        <taxon>Oryzinae</taxon>
        <taxon>Oryza</taxon>
        <taxon>Oryza sativa</taxon>
    </lineage>
</organism>
<dbReference type="AlphaFoldDB" id="A0A0P0VJW4"/>
<accession>A0A0P0VJW4</accession>
<dbReference type="KEGG" id="dosa:Os02g0531450"/>
<sequence>MLAGDESEDVAPLKIAVDVVPAGDEPEDAAPLLQIRGGRRGNCRGYRRQPSRRRRRVGRCVAISRLPRRLLRRGDKDEEGHEIFLRRGVTRLGHQHCGMGCVT</sequence>
<evidence type="ECO:0000313" key="1">
    <source>
        <dbReference type="EMBL" id="BAH91734.1"/>
    </source>
</evidence>
<evidence type="ECO:0000313" key="3">
    <source>
        <dbReference type="Proteomes" id="UP000000763"/>
    </source>
</evidence>
<evidence type="ECO:0000313" key="2">
    <source>
        <dbReference type="EMBL" id="EEE57121.1"/>
    </source>
</evidence>
<dbReference type="Proteomes" id="UP000000763">
    <property type="component" value="Chromosome 2"/>
</dbReference>
<dbReference type="Proteomes" id="UP000007752">
    <property type="component" value="Chromosome 2"/>
</dbReference>
<dbReference type="EMBL" id="AP008208">
    <property type="protein sequence ID" value="BAH91734.1"/>
    <property type="molecule type" value="Genomic_DNA"/>
</dbReference>
<reference evidence="1 3" key="1">
    <citation type="journal article" date="2005" name="Nature">
        <title>The map-based sequence of the rice genome.</title>
        <authorList>
            <consortium name="International rice genome sequencing project (IRGSP)"/>
            <person name="Matsumoto T."/>
            <person name="Wu J."/>
            <person name="Kanamori H."/>
            <person name="Katayose Y."/>
            <person name="Fujisawa M."/>
            <person name="Namiki N."/>
            <person name="Mizuno H."/>
            <person name="Yamamoto K."/>
            <person name="Antonio B.A."/>
            <person name="Baba T."/>
            <person name="Sakata K."/>
            <person name="Nagamura Y."/>
            <person name="Aoki H."/>
            <person name="Arikawa K."/>
            <person name="Arita K."/>
            <person name="Bito T."/>
            <person name="Chiden Y."/>
            <person name="Fujitsuka N."/>
            <person name="Fukunaka R."/>
            <person name="Hamada M."/>
            <person name="Harada C."/>
            <person name="Hayashi A."/>
            <person name="Hijishita S."/>
            <person name="Honda M."/>
            <person name="Hosokawa S."/>
            <person name="Ichikawa Y."/>
            <person name="Idonuma A."/>
            <person name="Iijima M."/>
            <person name="Ikeda M."/>
            <person name="Ikeno M."/>
            <person name="Ito K."/>
            <person name="Ito S."/>
            <person name="Ito T."/>
            <person name="Ito Y."/>
            <person name="Ito Y."/>
            <person name="Iwabuchi A."/>
            <person name="Kamiya K."/>
            <person name="Karasawa W."/>
            <person name="Kurita K."/>
            <person name="Katagiri S."/>
            <person name="Kikuta A."/>
            <person name="Kobayashi H."/>
            <person name="Kobayashi N."/>
            <person name="Machita K."/>
            <person name="Maehara T."/>
            <person name="Masukawa M."/>
            <person name="Mizubayashi T."/>
            <person name="Mukai Y."/>
            <person name="Nagasaki H."/>
            <person name="Nagata Y."/>
            <person name="Naito S."/>
            <person name="Nakashima M."/>
            <person name="Nakama Y."/>
            <person name="Nakamichi Y."/>
            <person name="Nakamura M."/>
            <person name="Meguro A."/>
            <person name="Negishi M."/>
            <person name="Ohta I."/>
            <person name="Ohta T."/>
            <person name="Okamoto M."/>
            <person name="Ono N."/>
            <person name="Saji S."/>
            <person name="Sakaguchi M."/>
            <person name="Sakai K."/>
            <person name="Shibata M."/>
            <person name="Shimokawa T."/>
            <person name="Song J."/>
            <person name="Takazaki Y."/>
            <person name="Terasawa K."/>
            <person name="Tsugane M."/>
            <person name="Tsuji K."/>
            <person name="Ueda S."/>
            <person name="Waki K."/>
            <person name="Yamagata H."/>
            <person name="Yamamoto M."/>
            <person name="Yamamoto S."/>
            <person name="Yamane H."/>
            <person name="Yoshiki S."/>
            <person name="Yoshihara R."/>
            <person name="Yukawa K."/>
            <person name="Zhong H."/>
            <person name="Yano M."/>
            <person name="Yuan Q."/>
            <person name="Ouyang S."/>
            <person name="Liu J."/>
            <person name="Jones K.M."/>
            <person name="Gansberger K."/>
            <person name="Moffat K."/>
            <person name="Hill J."/>
            <person name="Bera J."/>
            <person name="Fadrosh D."/>
            <person name="Jin S."/>
            <person name="Johri S."/>
            <person name="Kim M."/>
            <person name="Overton L."/>
            <person name="Reardon M."/>
            <person name="Tsitrin T."/>
            <person name="Vuong H."/>
            <person name="Weaver B."/>
            <person name="Ciecko A."/>
            <person name="Tallon L."/>
            <person name="Jackson J."/>
            <person name="Pai G."/>
            <person name="Aken S.V."/>
            <person name="Utterback T."/>
            <person name="Reidmuller S."/>
            <person name="Feldblyum T."/>
            <person name="Hsiao J."/>
            <person name="Zismann V."/>
            <person name="Iobst S."/>
            <person name="de Vazeille A.R."/>
            <person name="Buell C.R."/>
            <person name="Ying K."/>
            <person name="Li Y."/>
            <person name="Lu T."/>
            <person name="Huang Y."/>
            <person name="Zhao Q."/>
            <person name="Feng Q."/>
            <person name="Zhang L."/>
            <person name="Zhu J."/>
            <person name="Weng Q."/>
            <person name="Mu J."/>
            <person name="Lu Y."/>
            <person name="Fan D."/>
            <person name="Liu Y."/>
            <person name="Guan J."/>
            <person name="Zhang Y."/>
            <person name="Yu S."/>
            <person name="Liu X."/>
            <person name="Zhang Y."/>
            <person name="Hong G."/>
            <person name="Han B."/>
            <person name="Choisne N."/>
            <person name="Demange N."/>
            <person name="Orjeda G."/>
            <person name="Samain S."/>
            <person name="Cattolico L."/>
            <person name="Pelletier E."/>
            <person name="Couloux A."/>
            <person name="Segurens B."/>
            <person name="Wincker P."/>
            <person name="D'Hont A."/>
            <person name="Scarpelli C."/>
            <person name="Weissenbach J."/>
            <person name="Salanoubat M."/>
            <person name="Quetier F."/>
            <person name="Yu Y."/>
            <person name="Kim H.R."/>
            <person name="Rambo T."/>
            <person name="Currie J."/>
            <person name="Collura K."/>
            <person name="Luo M."/>
            <person name="Yang T."/>
            <person name="Ammiraju J.S.S."/>
            <person name="Engler F."/>
            <person name="Soderlund C."/>
            <person name="Wing R.A."/>
            <person name="Palmer L.E."/>
            <person name="de la Bastide M."/>
            <person name="Spiegel L."/>
            <person name="Nascimento L."/>
            <person name="Zutavern T."/>
            <person name="O'Shaughnessy A."/>
            <person name="Dike S."/>
            <person name="Dedhia N."/>
            <person name="Preston R."/>
            <person name="Balija V."/>
            <person name="McCombie W.R."/>
            <person name="Chow T."/>
            <person name="Chen H."/>
            <person name="Chung M."/>
            <person name="Chen C."/>
            <person name="Shaw J."/>
            <person name="Wu H."/>
            <person name="Hsiao K."/>
            <person name="Chao Y."/>
            <person name="Chu M."/>
            <person name="Cheng C."/>
            <person name="Hour A."/>
            <person name="Lee P."/>
            <person name="Lin S."/>
            <person name="Lin Y."/>
            <person name="Liou J."/>
            <person name="Liu S."/>
            <person name="Hsing Y."/>
            <person name="Raghuvanshi S."/>
            <person name="Mohanty A."/>
            <person name="Bharti A.K."/>
            <person name="Gaur A."/>
            <person name="Gupta V."/>
            <person name="Kumar D."/>
            <person name="Ravi V."/>
            <person name="Vij S."/>
            <person name="Kapur A."/>
            <person name="Khurana P."/>
            <person name="Khurana P."/>
            <person name="Khurana J.P."/>
            <person name="Tyagi A.K."/>
            <person name="Gaikwad K."/>
            <person name="Singh A."/>
            <person name="Dalal V."/>
            <person name="Srivastava S."/>
            <person name="Dixit A."/>
            <person name="Pal A.K."/>
            <person name="Ghazi I.A."/>
            <person name="Yadav M."/>
            <person name="Pandit A."/>
            <person name="Bhargava A."/>
            <person name="Sureshbabu K."/>
            <person name="Batra K."/>
            <person name="Sharma T.R."/>
            <person name="Mohapatra T."/>
            <person name="Singh N.K."/>
            <person name="Messing J."/>
            <person name="Nelson A.B."/>
            <person name="Fuks G."/>
            <person name="Kavchok S."/>
            <person name="Keizer G."/>
            <person name="Linton E."/>
            <person name="Llaca V."/>
            <person name="Song R."/>
            <person name="Tanyolac B."/>
            <person name="Young S."/>
            <person name="Ho-Il K."/>
            <person name="Hahn J.H."/>
            <person name="Sangsakoo G."/>
            <person name="Vanavichit A."/>
            <person name="de Mattos Luiz.A.T."/>
            <person name="Zimmer P.D."/>
            <person name="Malone G."/>
            <person name="Dellagostin O."/>
            <person name="de Oliveira A.C."/>
            <person name="Bevan M."/>
            <person name="Bancroft I."/>
            <person name="Minx P."/>
            <person name="Cordum H."/>
            <person name="Wilson R."/>
            <person name="Cheng Z."/>
            <person name="Jin W."/>
            <person name="Jiang J."/>
            <person name="Leong S.A."/>
            <person name="Iwama H."/>
            <person name="Gojobori T."/>
            <person name="Itoh T."/>
            <person name="Niimura Y."/>
            <person name="Fujii Y."/>
            <person name="Habara T."/>
            <person name="Sakai H."/>
            <person name="Sato Y."/>
            <person name="Wilson G."/>
            <person name="Kumar K."/>
            <person name="McCouch S."/>
            <person name="Juretic N."/>
            <person name="Hoen D."/>
            <person name="Wright S."/>
            <person name="Bruskiewich R."/>
            <person name="Bureau T."/>
            <person name="Miyao A."/>
            <person name="Hirochika H."/>
            <person name="Nishikawa T."/>
            <person name="Kadowaki K."/>
            <person name="Sugiura M."/>
            <person name="Burr B."/>
            <person name="Sasaki T."/>
        </authorList>
    </citation>
    <scope>NUCLEOTIDE SEQUENCE [LARGE SCALE GENOMIC DNA]</scope>
    <source>
        <strain evidence="3">cv. Nipponbare</strain>
    </source>
</reference>
<reference evidence="1" key="3">
    <citation type="journal article" date="2006" name="Nucleic Acids Res.">
        <title>The Rice Annotation Project Database (RAP-DB): hub for Oryza sativa ssp. japonica genome information.</title>
        <authorList>
            <person name="Ohyanagi H."/>
            <person name="Tanaka T."/>
            <person name="Sakai H."/>
            <person name="Shigemoto Y."/>
            <person name="Yamaguchi K."/>
            <person name="Habara T."/>
            <person name="Fujii Y."/>
            <person name="Antonio B.A."/>
            <person name="Nagamura Y."/>
            <person name="Imanishi T."/>
            <person name="Ikeo K."/>
            <person name="Itoh T."/>
            <person name="Gojobori T."/>
            <person name="Sasaki T."/>
        </authorList>
    </citation>
    <scope>NUCLEOTIDE SEQUENCE</scope>
</reference>
<protein>
    <submittedName>
        <fullName evidence="1">Os02g0531450 protein</fullName>
    </submittedName>
</protein>
<reference evidence="1" key="9">
    <citation type="submission" date="2012-08" db="EMBL/GenBank/DDBJ databases">
        <title>The Second Rice Annotation Project Meeting (RAP2).</title>
        <authorList>
            <consortium name="The Rice Annotation Project (RAP)"/>
        </authorList>
    </citation>
    <scope>NUCLEOTIDE SEQUENCE</scope>
</reference>
<reference evidence="3" key="6">
    <citation type="journal article" date="2008" name="Nucleic Acids Res.">
        <title>The rice annotation project database (RAP-DB): 2008 update.</title>
        <authorList>
            <consortium name="The rice annotation project (RAP)"/>
        </authorList>
    </citation>
    <scope>GENOME REANNOTATION</scope>
    <source>
        <strain evidence="3">cv. Nipponbare</strain>
    </source>
</reference>
<proteinExistence type="predicted"/>
<reference evidence="1" key="4">
    <citation type="journal article" date="2007" name="Genome Res.">
        <title>Curated Genome Annotation of Oryza sativa ssp. japonica and Comparative Genome Analysis with Arabidopsis thaliana.</title>
        <authorList>
            <consortium name="The Rice Annotation Project (RAP)"/>
            <person name="Itoh T."/>
            <person name="Tanaka T."/>
            <person name="Barrero R.A."/>
            <person name="Yamasaki C."/>
            <person name="Fujii Y."/>
            <person name="Hilton P.B."/>
            <person name="Antonio B.A."/>
            <person name="Aono H."/>
            <person name="Apweiler R."/>
            <person name="Bruskiewich R."/>
            <person name="Bureau T."/>
            <person name="Burr F."/>
            <person name="Costa de Oliveira A."/>
            <person name="Fuks G."/>
            <person name="Habara T."/>
            <person name="Haberer G."/>
            <person name="Han B."/>
            <person name="Harada E."/>
            <person name="Hiraki A.T."/>
            <person name="Hirochika H."/>
            <person name="Hoen D."/>
            <person name="Hokari H."/>
            <person name="Hosokawa S."/>
            <person name="Hsing Y."/>
            <person name="Ikawa H."/>
            <person name="Ikeo K."/>
            <person name="Imanishi T."/>
            <person name="Ito Y."/>
            <person name="Jaiswal P."/>
            <person name="Kanno M."/>
            <person name="Kawahara Y."/>
            <person name="Kawamura T."/>
            <person name="Kawashima H."/>
            <person name="Khurana J.P."/>
            <person name="Kikuchi S."/>
            <person name="Komatsu S."/>
            <person name="Koyanagi K.O."/>
            <person name="Kubooka H."/>
            <person name="Lieberherr D."/>
            <person name="Lin Y.C."/>
            <person name="Lonsdale D."/>
            <person name="Matsumoto T."/>
            <person name="Matsuya A."/>
            <person name="McCombie W.R."/>
            <person name="Messing J."/>
            <person name="Miyao A."/>
            <person name="Mulder N."/>
            <person name="Nagamura Y."/>
            <person name="Nam J."/>
            <person name="Namiki N."/>
            <person name="Numa H."/>
            <person name="Nurimoto S."/>
            <person name="O'donovan C."/>
            <person name="Ohyanagi H."/>
            <person name="Okido T."/>
            <person name="Oota S."/>
            <person name="Osato N."/>
            <person name="Palmer L.E."/>
            <person name="Quetier F."/>
            <person name="Raghuvanshi S."/>
            <person name="Saichi N."/>
            <person name="Sakai H."/>
            <person name="Sakai Y."/>
            <person name="Sakata K."/>
            <person name="Sakurai T."/>
            <person name="Sato F."/>
            <person name="Sato Y."/>
            <person name="Schoof H."/>
            <person name="Seki M."/>
            <person name="Shibata M."/>
            <person name="Shimizu Y."/>
            <person name="Shinozaki K."/>
            <person name="Shinso Y."/>
            <person name="Singh N.K."/>
            <person name="Smith-White B."/>
            <person name="Takeda J."/>
            <person name="Tanino M."/>
            <person name="Tatusova T."/>
            <person name="Thongjuea S."/>
            <person name="Todokoro F."/>
            <person name="Tsugane M."/>
            <person name="Tyagi A.K."/>
            <person name="Vanavichit A."/>
            <person name="Wang A."/>
            <person name="Wing R.A."/>
            <person name="Yamaguchi K."/>
            <person name="Yamamoto M."/>
            <person name="Yamamoto N."/>
            <person name="Yu Y."/>
            <person name="Zhang H."/>
            <person name="Zhao Q."/>
            <person name="Higo K."/>
            <person name="Burr B."/>
            <person name="Gojobori T."/>
            <person name="Sasaki T."/>
        </authorList>
    </citation>
    <scope>NUCLEOTIDE SEQUENCE</scope>
</reference>
<gene>
    <name evidence="1" type="ordered locus">Os02g0531450</name>
    <name evidence="2" type="ORF">OsJ_07000</name>
</gene>
<reference evidence="1" key="5">
    <citation type="journal article" date="2008" name="Nucleic Acids Res.">
        <title>The Rice Annotation Project Database (RAP-DB): 2008 update.</title>
        <authorList>
            <consortium name="The Rice Annotation Project (RAP)"/>
            <person name="Tanaka T."/>
            <person name="Antonio B.A."/>
            <person name="Kikuchi S."/>
            <person name="Matsumoto T."/>
            <person name="Nagamura Y."/>
            <person name="Numa H."/>
            <person name="Sakai H."/>
            <person name="Wu J."/>
            <person name="Itoh T."/>
            <person name="Sasaki T."/>
            <person name="Aono R."/>
            <person name="Fujii Y."/>
            <person name="Habara T."/>
            <person name="Harada E."/>
            <person name="Kanno M."/>
            <person name="Kawahara Y."/>
            <person name="Kawashima H."/>
            <person name="Kubooka H."/>
            <person name="Matsuya A."/>
            <person name="Nakaoka H."/>
            <person name="Saichi N."/>
            <person name="Sanbonmatsu R."/>
            <person name="Sato Y."/>
            <person name="Shinso Y."/>
            <person name="Suzuki M."/>
            <person name="Takeda J."/>
            <person name="Tanino M."/>
            <person name="Todokoro F."/>
            <person name="Yamaguchi K."/>
            <person name="Yamamoto N."/>
            <person name="Yamasaki C."/>
            <person name="Imanishi T."/>
            <person name="Okido T."/>
            <person name="Tada M."/>
            <person name="Ikeo K."/>
            <person name="Tateno Y."/>
            <person name="Gojobori T."/>
            <person name="Lin Y.C."/>
            <person name="Wei F.J."/>
            <person name="Hsing Y.I."/>
            <person name="Zhao Q."/>
            <person name="Han B."/>
            <person name="Kramer M.R."/>
            <person name="McCombie R.W."/>
            <person name="Lonsdale D."/>
            <person name="O'Donovan C.C."/>
            <person name="Whitfield E.J."/>
            <person name="Apweiler R."/>
            <person name="Koyanagi K.O."/>
            <person name="Khurana J.P."/>
            <person name="Raghuvanshi S."/>
            <person name="Singh N.K."/>
            <person name="Tyagi A.K."/>
            <person name="Haberer G."/>
            <person name="Fujisawa M."/>
            <person name="Hosokawa S."/>
            <person name="Ito Y."/>
            <person name="Ikawa H."/>
            <person name="Shibata M."/>
            <person name="Yamamoto M."/>
            <person name="Bruskiewich R.M."/>
            <person name="Hoen D.R."/>
            <person name="Bureau TE."/>
            <person name="Namiki N."/>
            <person name="Ohyanagi H."/>
            <person name="Sakai Y."/>
            <person name="Nobushima S."/>
            <person name="Sakata K."/>
            <person name="Barrero R.A."/>
            <person name="Sato Y."/>
            <person name="Souvorov A."/>
            <person name="Smith-White B."/>
            <person name="Tatusova T."/>
            <person name="An S."/>
            <person name="An G."/>
            <person name="OOta S."/>
            <person name="Fuks G."/>
            <person name="Messing J."/>
            <person name="Christie K.R."/>
            <person name="Lieberherr D."/>
            <person name="Kim H."/>
            <person name="Zuccolo A."/>
            <person name="Wing R.A."/>
            <person name="Nobuta K."/>
            <person name="Green P.J."/>
            <person name="Lu C."/>
            <person name="Meyers BC."/>
            <person name="Chaparro C."/>
            <person name="Piegu B."/>
            <person name="Panaud O."/>
            <person name="Echeverria M."/>
        </authorList>
    </citation>
    <scope>NUCLEOTIDE SEQUENCE</scope>
</reference>
<reference evidence="2" key="2">
    <citation type="journal article" date="2005" name="PLoS Biol.">
        <title>The genomes of Oryza sativa: a history of duplications.</title>
        <authorList>
            <person name="Yu J."/>
            <person name="Wang J."/>
            <person name="Lin W."/>
            <person name="Li S."/>
            <person name="Li H."/>
            <person name="Zhou J."/>
            <person name="Ni P."/>
            <person name="Dong W."/>
            <person name="Hu S."/>
            <person name="Zeng C."/>
            <person name="Zhang J."/>
            <person name="Zhang Y."/>
            <person name="Li R."/>
            <person name="Xu Z."/>
            <person name="Li S."/>
            <person name="Li X."/>
            <person name="Zheng H."/>
            <person name="Cong L."/>
            <person name="Lin L."/>
            <person name="Yin J."/>
            <person name="Geng J."/>
            <person name="Li G."/>
            <person name="Shi J."/>
            <person name="Liu J."/>
            <person name="Lv H."/>
            <person name="Li J."/>
            <person name="Wang J."/>
            <person name="Deng Y."/>
            <person name="Ran L."/>
            <person name="Shi X."/>
            <person name="Wang X."/>
            <person name="Wu Q."/>
            <person name="Li C."/>
            <person name="Ren X."/>
            <person name="Wang J."/>
            <person name="Wang X."/>
            <person name="Li D."/>
            <person name="Liu D."/>
            <person name="Zhang X."/>
            <person name="Ji Z."/>
            <person name="Zhao W."/>
            <person name="Sun Y."/>
            <person name="Zhang Z."/>
            <person name="Bao J."/>
            <person name="Han Y."/>
            <person name="Dong L."/>
            <person name="Ji J."/>
            <person name="Chen P."/>
            <person name="Wu S."/>
            <person name="Liu J."/>
            <person name="Xiao Y."/>
            <person name="Bu D."/>
            <person name="Tan J."/>
            <person name="Yang L."/>
            <person name="Ye C."/>
            <person name="Zhang J."/>
            <person name="Xu J."/>
            <person name="Zhou Y."/>
            <person name="Yu Y."/>
            <person name="Zhang B."/>
            <person name="Zhuang S."/>
            <person name="Wei H."/>
            <person name="Liu B."/>
            <person name="Lei M."/>
            <person name="Yu H."/>
            <person name="Li Y."/>
            <person name="Xu H."/>
            <person name="Wei S."/>
            <person name="He X."/>
            <person name="Fang L."/>
            <person name="Zhang Z."/>
            <person name="Zhang Y."/>
            <person name="Huang X."/>
            <person name="Su Z."/>
            <person name="Tong W."/>
            <person name="Li J."/>
            <person name="Tong Z."/>
            <person name="Li S."/>
            <person name="Ye J."/>
            <person name="Wang L."/>
            <person name="Fang L."/>
            <person name="Lei T."/>
            <person name="Chen C."/>
            <person name="Chen H."/>
            <person name="Xu Z."/>
            <person name="Li H."/>
            <person name="Huang H."/>
            <person name="Zhang F."/>
            <person name="Xu H."/>
            <person name="Li N."/>
            <person name="Zhao C."/>
            <person name="Li S."/>
            <person name="Dong L."/>
            <person name="Huang Y."/>
            <person name="Li L."/>
            <person name="Xi Y."/>
            <person name="Qi Q."/>
            <person name="Li W."/>
            <person name="Zhang B."/>
            <person name="Hu W."/>
            <person name="Zhang Y."/>
            <person name="Tian X."/>
            <person name="Jiao Y."/>
            <person name="Liang X."/>
            <person name="Jin J."/>
            <person name="Gao L."/>
            <person name="Zheng W."/>
            <person name="Hao B."/>
            <person name="Liu S."/>
            <person name="Wang W."/>
            <person name="Yuan L."/>
            <person name="Cao M."/>
            <person name="McDermott J."/>
            <person name="Samudrala R."/>
            <person name="Wang J."/>
            <person name="Wong G.K."/>
            <person name="Yang H."/>
        </authorList>
    </citation>
    <scope>NUCLEOTIDE SEQUENCE [LARGE SCALE GENOMIC DNA]</scope>
</reference>
<reference evidence="1" key="8">
    <citation type="submission" date="2012-08" db="EMBL/GenBank/DDBJ databases">
        <title>Oryza sativa nipponbare(GA3) genomic DNA, chromosome 2.</title>
        <authorList>
            <consortium name="IRGSP(International Rice Genome Sequencing Project)"/>
        </authorList>
    </citation>
    <scope>NUCLEOTIDE SEQUENCE</scope>
</reference>
<dbReference type="EMBL" id="CM000139">
    <property type="protein sequence ID" value="EEE57121.1"/>
    <property type="molecule type" value="Genomic_DNA"/>
</dbReference>
<name>A0A0P0VJW4_ORYSJ</name>
<dbReference type="Gramene" id="Os02t0531450-01">
    <property type="protein sequence ID" value="Os02t0531450-01"/>
    <property type="gene ID" value="Os02g0531450"/>
</dbReference>
<reference evidence="2" key="7">
    <citation type="submission" date="2008-12" db="EMBL/GenBank/DDBJ databases">
        <title>Improved gene annotation of the rice (Oryza sativa) genomes.</title>
        <authorList>
            <person name="Wang J."/>
            <person name="Li R."/>
            <person name="Fan W."/>
            <person name="Huang Q."/>
            <person name="Zhang J."/>
            <person name="Zhou Y."/>
            <person name="Hu Y."/>
            <person name="Zi S."/>
            <person name="Li J."/>
            <person name="Ni P."/>
            <person name="Zheng H."/>
            <person name="Zhang Y."/>
            <person name="Zhao M."/>
            <person name="Hao Q."/>
            <person name="McDermott J."/>
            <person name="Samudrala R."/>
            <person name="Kristiansen K."/>
            <person name="Wong G.K.-S."/>
        </authorList>
    </citation>
    <scope>NUCLEOTIDE SEQUENCE</scope>
</reference>